<evidence type="ECO:0000313" key="4">
    <source>
        <dbReference type="EMBL" id="CAF3486328.1"/>
    </source>
</evidence>
<dbReference type="EMBL" id="CAJNYT010001738">
    <property type="protein sequence ID" value="CAF3427546.1"/>
    <property type="molecule type" value="Genomic_DNA"/>
</dbReference>
<sequence>MSSTIVRVCTFNLRRDGMDRGTPNDWGKRRPIMKKCLENMQPTIIGTQEGIFPQLNNILDDLNESSERWSWIGNEADELHSINAIFYRRDLLSLISTETFWFSDHPIKPGPAWGAKYSCACTWAHLEYITTRQPFTIFNVHLDYPSQNARHRSIAVLLSKINENFHVNQVIVTGDFNNWPEEVEGTTPVQELIRLGQHASEIQQMKQADFIDTYQHGEKSTFNGYRSAGYGPKIDFVWITSNSVYHVAGETKIDDYHDQNGFFPSDHFPVYADLAVN</sequence>
<dbReference type="Proteomes" id="UP000663833">
    <property type="component" value="Unassembled WGS sequence"/>
</dbReference>
<protein>
    <recommendedName>
        <fullName evidence="1">Endonuclease/exonuclease/phosphatase domain-containing protein</fullName>
    </recommendedName>
</protein>
<comment type="caution">
    <text evidence="2">The sequence shown here is derived from an EMBL/GenBank/DDBJ whole genome shotgun (WGS) entry which is preliminary data.</text>
</comment>
<dbReference type="EMBL" id="CAJNXB010005666">
    <property type="protein sequence ID" value="CAF3437633.1"/>
    <property type="molecule type" value="Genomic_DNA"/>
</dbReference>
<name>A0A818CDN6_9BILA</name>
<evidence type="ECO:0000313" key="5">
    <source>
        <dbReference type="EMBL" id="CAF4129503.1"/>
    </source>
</evidence>
<dbReference type="GO" id="GO:0000175">
    <property type="term" value="F:3'-5'-RNA exonuclease activity"/>
    <property type="evidence" value="ECO:0007669"/>
    <property type="project" value="TreeGrafter"/>
</dbReference>
<evidence type="ECO:0000259" key="1">
    <source>
        <dbReference type="Pfam" id="PF03372"/>
    </source>
</evidence>
<dbReference type="Proteomes" id="UP000663825">
    <property type="component" value="Unassembled WGS sequence"/>
</dbReference>
<dbReference type="Proteomes" id="UP000663873">
    <property type="component" value="Unassembled WGS sequence"/>
</dbReference>
<proteinExistence type="predicted"/>
<dbReference type="InterPro" id="IPR050410">
    <property type="entry name" value="CCR4/nocturin_mRNA_transcr"/>
</dbReference>
<dbReference type="SUPFAM" id="SSF56219">
    <property type="entry name" value="DNase I-like"/>
    <property type="match status" value="1"/>
</dbReference>
<dbReference type="EMBL" id="CAJNYD010003245">
    <property type="protein sequence ID" value="CAF3486328.1"/>
    <property type="molecule type" value="Genomic_DNA"/>
</dbReference>
<dbReference type="InterPro" id="IPR036691">
    <property type="entry name" value="Endo/exonu/phosph_ase_sf"/>
</dbReference>
<evidence type="ECO:0000313" key="7">
    <source>
        <dbReference type="Proteomes" id="UP000663873"/>
    </source>
</evidence>
<keyword evidence="7" id="KW-1185">Reference proteome</keyword>
<organism evidence="2 6">
    <name type="scientific">Rotaria socialis</name>
    <dbReference type="NCBI Taxonomy" id="392032"/>
    <lineage>
        <taxon>Eukaryota</taxon>
        <taxon>Metazoa</taxon>
        <taxon>Spiralia</taxon>
        <taxon>Gnathifera</taxon>
        <taxon>Rotifera</taxon>
        <taxon>Eurotatoria</taxon>
        <taxon>Bdelloidea</taxon>
        <taxon>Philodinida</taxon>
        <taxon>Philodinidae</taxon>
        <taxon>Rotaria</taxon>
    </lineage>
</organism>
<dbReference type="PANTHER" id="PTHR12121">
    <property type="entry name" value="CARBON CATABOLITE REPRESSOR PROTEIN 4"/>
    <property type="match status" value="1"/>
</dbReference>
<dbReference type="Pfam" id="PF03372">
    <property type="entry name" value="Exo_endo_phos"/>
    <property type="match status" value="1"/>
</dbReference>
<dbReference type="OrthoDB" id="276515at2759"/>
<dbReference type="Proteomes" id="UP000663872">
    <property type="component" value="Unassembled WGS sequence"/>
</dbReference>
<dbReference type="EMBL" id="CAJOBP010000138">
    <property type="protein sequence ID" value="CAF4129503.1"/>
    <property type="molecule type" value="Genomic_DNA"/>
</dbReference>
<dbReference type="PANTHER" id="PTHR12121:SF36">
    <property type="entry name" value="ENDONUCLEASE_EXONUCLEASE_PHOSPHATASE DOMAIN-CONTAINING PROTEIN"/>
    <property type="match status" value="1"/>
</dbReference>
<evidence type="ECO:0000313" key="3">
    <source>
        <dbReference type="EMBL" id="CAF3437633.1"/>
    </source>
</evidence>
<gene>
    <name evidence="2" type="ORF">GRG538_LOCUS12350</name>
    <name evidence="4" type="ORF">LUA448_LOCUS24352</name>
    <name evidence="3" type="ORF">TIS948_LOCUS30905</name>
    <name evidence="5" type="ORF">UJA718_LOCUS2135</name>
</gene>
<reference evidence="2" key="1">
    <citation type="submission" date="2021-02" db="EMBL/GenBank/DDBJ databases">
        <authorList>
            <person name="Nowell W R."/>
        </authorList>
    </citation>
    <scope>NUCLEOTIDE SEQUENCE</scope>
</reference>
<evidence type="ECO:0000313" key="2">
    <source>
        <dbReference type="EMBL" id="CAF3427546.1"/>
    </source>
</evidence>
<feature type="domain" description="Endonuclease/exonuclease/phosphatase" evidence="1">
    <location>
        <begin position="9"/>
        <end position="267"/>
    </location>
</feature>
<dbReference type="AlphaFoldDB" id="A0A818CDN6"/>
<evidence type="ECO:0000313" key="6">
    <source>
        <dbReference type="Proteomes" id="UP000663872"/>
    </source>
</evidence>
<dbReference type="InterPro" id="IPR005135">
    <property type="entry name" value="Endo/exonuclease/phosphatase"/>
</dbReference>
<dbReference type="Gene3D" id="3.60.10.10">
    <property type="entry name" value="Endonuclease/exonuclease/phosphatase"/>
    <property type="match status" value="1"/>
</dbReference>
<accession>A0A818CDN6</accession>